<evidence type="ECO:0000256" key="2">
    <source>
        <dbReference type="ARBA" id="ARBA00009046"/>
    </source>
</evidence>
<dbReference type="SMART" id="SM00487">
    <property type="entry name" value="DEXDc"/>
    <property type="match status" value="1"/>
</dbReference>
<evidence type="ECO:0000256" key="8">
    <source>
        <dbReference type="ARBA" id="ARBA00022840"/>
    </source>
</evidence>
<dbReference type="GO" id="GO:0016787">
    <property type="term" value="F:hydrolase activity"/>
    <property type="evidence" value="ECO:0007669"/>
    <property type="project" value="UniProtKB-KW"/>
</dbReference>
<organism evidence="10 11">
    <name type="scientific">Propionibacterium australiense</name>
    <dbReference type="NCBI Taxonomy" id="119981"/>
    <lineage>
        <taxon>Bacteria</taxon>
        <taxon>Bacillati</taxon>
        <taxon>Actinomycetota</taxon>
        <taxon>Actinomycetes</taxon>
        <taxon>Propionibacteriales</taxon>
        <taxon>Propionibacteriaceae</taxon>
        <taxon>Propionibacterium</taxon>
    </lineage>
</organism>
<dbReference type="InterPro" id="IPR041372">
    <property type="entry name" value="Cas3_C"/>
</dbReference>
<dbReference type="CDD" id="cd09641">
    <property type="entry name" value="Cas3''_I"/>
    <property type="match status" value="1"/>
</dbReference>
<dbReference type="Pfam" id="PF18019">
    <property type="entry name" value="Cas3_HD"/>
    <property type="match status" value="1"/>
</dbReference>
<dbReference type="InterPro" id="IPR054712">
    <property type="entry name" value="Cas3-like_dom"/>
</dbReference>
<dbReference type="InterPro" id="IPR027417">
    <property type="entry name" value="P-loop_NTPase"/>
</dbReference>
<dbReference type="Pfam" id="PF18395">
    <property type="entry name" value="Cas3_C"/>
    <property type="match status" value="1"/>
</dbReference>
<evidence type="ECO:0000256" key="5">
    <source>
        <dbReference type="ARBA" id="ARBA00022741"/>
    </source>
</evidence>
<dbReference type="NCBIfam" id="TIGR01587">
    <property type="entry name" value="cas3_core"/>
    <property type="match status" value="1"/>
</dbReference>
<dbReference type="InterPro" id="IPR014001">
    <property type="entry name" value="Helicase_ATP-bd"/>
</dbReference>
<evidence type="ECO:0000256" key="1">
    <source>
        <dbReference type="ARBA" id="ARBA00006847"/>
    </source>
</evidence>
<keyword evidence="5" id="KW-0547">Nucleotide-binding</keyword>
<dbReference type="Gene3D" id="3.40.50.300">
    <property type="entry name" value="P-loop containing nucleotide triphosphate hydrolases"/>
    <property type="match status" value="2"/>
</dbReference>
<dbReference type="AlphaFoldDB" id="A0A383S7V4"/>
<comment type="similarity">
    <text evidence="1">In the N-terminal section; belongs to the CRISPR-associated nuclease Cas3-HD family.</text>
</comment>
<dbReference type="Pfam" id="PF22590">
    <property type="entry name" value="Cas3-like_C_2"/>
    <property type="match status" value="1"/>
</dbReference>
<dbReference type="InterPro" id="IPR038257">
    <property type="entry name" value="CRISPR-assoc_Cas3_HD_sf"/>
</dbReference>
<dbReference type="PROSITE" id="PS51643">
    <property type="entry name" value="HD_CAS3"/>
    <property type="match status" value="1"/>
</dbReference>
<dbReference type="InterPro" id="IPR011545">
    <property type="entry name" value="DEAD/DEAH_box_helicase_dom"/>
</dbReference>
<dbReference type="GO" id="GO:0003724">
    <property type="term" value="F:RNA helicase activity"/>
    <property type="evidence" value="ECO:0007669"/>
    <property type="project" value="TreeGrafter"/>
</dbReference>
<dbReference type="GO" id="GO:0005524">
    <property type="term" value="F:ATP binding"/>
    <property type="evidence" value="ECO:0007669"/>
    <property type="project" value="UniProtKB-KW"/>
</dbReference>
<keyword evidence="9" id="KW-0051">Antiviral defense</keyword>
<gene>
    <name evidence="10" type="ORF">PROPAUS_2087</name>
</gene>
<dbReference type="PANTHER" id="PTHR47963:SF9">
    <property type="entry name" value="CRISPR-ASSOCIATED ENDONUCLEASE_HELICASE CAS3"/>
    <property type="match status" value="1"/>
</dbReference>
<evidence type="ECO:0000313" key="10">
    <source>
        <dbReference type="EMBL" id="SYZ34085.1"/>
    </source>
</evidence>
<dbReference type="PANTHER" id="PTHR47963">
    <property type="entry name" value="DEAD-BOX ATP-DEPENDENT RNA HELICASE 47, MITOCHONDRIAL"/>
    <property type="match status" value="1"/>
</dbReference>
<accession>A0A383S7V4</accession>
<reference evidence="11" key="1">
    <citation type="submission" date="2018-08" db="EMBL/GenBank/DDBJ databases">
        <authorList>
            <person name="Hornung B."/>
        </authorList>
    </citation>
    <scope>NUCLEOTIDE SEQUENCE [LARGE SCALE GENOMIC DNA]</scope>
</reference>
<keyword evidence="7 10" id="KW-0347">Helicase</keyword>
<protein>
    <submittedName>
        <fullName evidence="10">Helicase Cas3, CRISPR-associated, core</fullName>
    </submittedName>
</protein>
<dbReference type="NCBIfam" id="TIGR01596">
    <property type="entry name" value="cas3_HD"/>
    <property type="match status" value="1"/>
</dbReference>
<dbReference type="SMART" id="SM00490">
    <property type="entry name" value="HELICc"/>
    <property type="match status" value="1"/>
</dbReference>
<dbReference type="GO" id="GO:0051607">
    <property type="term" value="P:defense response to virus"/>
    <property type="evidence" value="ECO:0007669"/>
    <property type="project" value="UniProtKB-KW"/>
</dbReference>
<dbReference type="Gene3D" id="1.10.3210.30">
    <property type="match status" value="1"/>
</dbReference>
<sequence length="952" mass="105396">MDTPAGIDAATWTPRARSVWAKTNVDDQTWFPLVQHLLDAAVVAGELFDELPETIMRAATDDFRSDEAEARCFAMFVASVHDIGKACEDFAFKAQRTRPSMGHLCEAMRAEGFPIRTEITHPLPHGQLGAAHVRSWLKRTYAAGIRRPRGVRAIASIIGGHHGVNPTSEDIKQAVERLASEKTISRNGGDGALWGATRDEILNEMARLTGADRYLGEWVNHRFHDSTLILMEALTIQADWIASSEDLFPYELDSRTSARLEQAMWRLDLPGAWRPLECDEGIDALFRDRFPHLRGFTPRPVQRAVFRLAQEIREPPLIIVEADMGNGKTETAQLGAEVLARRFGCGGTFFGLPTMATSNPMFVRQKDWLEQVPCEAGGSTIALAHGKAALNDAYAQLMPWTRGIRGLEQDATDKQADIDVHSWFLGRKRSILANHVVGTIDQALFAVLKAKHVVLRHLGLAGKVVIIDEVHAADTYMRVYLARLLEWLGAYHTPVILMSATLPPIQREELVKAYLKGRGVEQPAIETPPTTAYPLVTVAESGTVRFVPVERDNSSRLVSVWQLDDDDAALVAELDKRLVEGGCVGVIRNTVKRAQQTYDVLRRVYGDDVVLVHSRFLAPHRAAREEALVGELGRSPGRRPERRIVVGTQVLEQSLDIDFDLLITDLAPADLVLQRIGRLHRHERTRPEPLRDAVCLVTGVNDWAATPPVVDGDAERIYGRSALLRAAIVLFRDRSTTLALPRDIPVLVERAYSEDLQAPTAWGTALDEADQQWDQANERARNKARNYLLRAPGNSSDLDGLIEASASDPAVEEARGRAAVRDTEDSLEVIGLVLGEDGQVRFPAGVGKNAGRILPSIITESDEDLAKDAARCTVYLPRALSAPWVIDKVIDGLERPPVDISGWQRSRWLGGQLAIFFDADGNASLNGCQLHYDEDRGLIVNKTIEKEVECFD</sequence>
<dbReference type="Proteomes" id="UP000263928">
    <property type="component" value="Unassembled WGS sequence"/>
</dbReference>
<name>A0A383S7V4_9ACTN</name>
<evidence type="ECO:0000256" key="3">
    <source>
        <dbReference type="ARBA" id="ARBA00022722"/>
    </source>
</evidence>
<dbReference type="InterPro" id="IPR006474">
    <property type="entry name" value="Helicase_Cas3_CRISPR-ass_core"/>
</dbReference>
<dbReference type="EMBL" id="UNQJ01000018">
    <property type="protein sequence ID" value="SYZ34085.1"/>
    <property type="molecule type" value="Genomic_DNA"/>
</dbReference>
<keyword evidence="6" id="KW-0378">Hydrolase</keyword>
<dbReference type="CDD" id="cd17930">
    <property type="entry name" value="DEXHc_cas3"/>
    <property type="match status" value="1"/>
</dbReference>
<evidence type="ECO:0000256" key="6">
    <source>
        <dbReference type="ARBA" id="ARBA00022801"/>
    </source>
</evidence>
<keyword evidence="11" id="KW-1185">Reference proteome</keyword>
<evidence type="ECO:0000256" key="9">
    <source>
        <dbReference type="ARBA" id="ARBA00023118"/>
    </source>
</evidence>
<keyword evidence="3" id="KW-0540">Nuclease</keyword>
<dbReference type="InterPro" id="IPR001650">
    <property type="entry name" value="Helicase_C-like"/>
</dbReference>
<keyword evidence="8" id="KW-0067">ATP-binding</keyword>
<dbReference type="GO" id="GO:0003723">
    <property type="term" value="F:RNA binding"/>
    <property type="evidence" value="ECO:0007669"/>
    <property type="project" value="TreeGrafter"/>
</dbReference>
<dbReference type="SUPFAM" id="SSF52540">
    <property type="entry name" value="P-loop containing nucleoside triphosphate hydrolases"/>
    <property type="match status" value="1"/>
</dbReference>
<evidence type="ECO:0000256" key="4">
    <source>
        <dbReference type="ARBA" id="ARBA00022723"/>
    </source>
</evidence>
<dbReference type="InterPro" id="IPR050547">
    <property type="entry name" value="DEAD_box_RNA_helicases"/>
</dbReference>
<evidence type="ECO:0000313" key="11">
    <source>
        <dbReference type="Proteomes" id="UP000263928"/>
    </source>
</evidence>
<dbReference type="GO" id="GO:0046872">
    <property type="term" value="F:metal ion binding"/>
    <property type="evidence" value="ECO:0007669"/>
    <property type="project" value="UniProtKB-KW"/>
</dbReference>
<dbReference type="Pfam" id="PF00270">
    <property type="entry name" value="DEAD"/>
    <property type="match status" value="1"/>
</dbReference>
<keyword evidence="4" id="KW-0479">Metal-binding</keyword>
<proteinExistence type="inferred from homology"/>
<dbReference type="InterPro" id="IPR006483">
    <property type="entry name" value="CRISPR-assoc_Cas3_HD"/>
</dbReference>
<dbReference type="RefSeq" id="WP_119162412.1">
    <property type="nucleotide sequence ID" value="NZ_LR134442.1"/>
</dbReference>
<comment type="similarity">
    <text evidence="2">In the central section; belongs to the CRISPR-associated helicase Cas3 family.</text>
</comment>
<evidence type="ECO:0000256" key="7">
    <source>
        <dbReference type="ARBA" id="ARBA00022806"/>
    </source>
</evidence>
<dbReference type="GO" id="GO:0004518">
    <property type="term" value="F:nuclease activity"/>
    <property type="evidence" value="ECO:0007669"/>
    <property type="project" value="UniProtKB-KW"/>
</dbReference>